<dbReference type="GeneID" id="20314239"/>
<dbReference type="Proteomes" id="UP000054324">
    <property type="component" value="Unassembled WGS sequence"/>
</dbReference>
<dbReference type="EMBL" id="KL596619">
    <property type="protein sequence ID" value="KER34184.1"/>
    <property type="molecule type" value="Genomic_DNA"/>
</dbReference>
<evidence type="ECO:0000313" key="2">
    <source>
        <dbReference type="Proteomes" id="UP000054324"/>
    </source>
</evidence>
<keyword evidence="2" id="KW-1185">Reference proteome</keyword>
<sequence length="98" mass="11169">MFVRHFEADAGAVPRNSHSKENIERLRGFAEKSIVRQAAGLLNDFNQRRCKRSASFDALEIHPGGLWGVEVTYQQEMSEVVVGGELPKYLYEELAIFR</sequence>
<dbReference type="RefSeq" id="XP_009161972.1">
    <property type="nucleotide sequence ID" value="XM_009163708.1"/>
</dbReference>
<protein>
    <submittedName>
        <fullName evidence="1">Uncharacterized protein</fullName>
    </submittedName>
</protein>
<organism evidence="1 2">
    <name type="scientific">Opisthorchis viverrini</name>
    <name type="common">Southeast Asian liver fluke</name>
    <dbReference type="NCBI Taxonomy" id="6198"/>
    <lineage>
        <taxon>Eukaryota</taxon>
        <taxon>Metazoa</taxon>
        <taxon>Spiralia</taxon>
        <taxon>Lophotrochozoa</taxon>
        <taxon>Platyhelminthes</taxon>
        <taxon>Trematoda</taxon>
        <taxon>Digenea</taxon>
        <taxon>Opisthorchiida</taxon>
        <taxon>Opisthorchiata</taxon>
        <taxon>Opisthorchiidae</taxon>
        <taxon>Opisthorchis</taxon>
    </lineage>
</organism>
<dbReference type="AlphaFoldDB" id="A0A075AJY3"/>
<proteinExistence type="predicted"/>
<gene>
    <name evidence="1" type="ORF">T265_00051</name>
</gene>
<evidence type="ECO:0000313" key="1">
    <source>
        <dbReference type="EMBL" id="KER34184.1"/>
    </source>
</evidence>
<dbReference type="CTD" id="20314239"/>
<accession>A0A075AJY3</accession>
<reference evidence="1 2" key="1">
    <citation type="submission" date="2013-11" db="EMBL/GenBank/DDBJ databases">
        <title>Opisthorchis viverrini - life in the bile duct.</title>
        <authorList>
            <person name="Young N.D."/>
            <person name="Nagarajan N."/>
            <person name="Lin S.J."/>
            <person name="Korhonen P.K."/>
            <person name="Jex A.R."/>
            <person name="Hall R.S."/>
            <person name="Safavi-Hemami H."/>
            <person name="Kaewkong W."/>
            <person name="Bertrand D."/>
            <person name="Gao S."/>
            <person name="Seet Q."/>
            <person name="Wongkham S."/>
            <person name="Teh B.T."/>
            <person name="Wongkham C."/>
            <person name="Intapan P.M."/>
            <person name="Maleewong W."/>
            <person name="Yang X."/>
            <person name="Hu M."/>
            <person name="Wang Z."/>
            <person name="Hofmann A."/>
            <person name="Sternberg P.W."/>
            <person name="Tan P."/>
            <person name="Wang J."/>
            <person name="Gasser R.B."/>
        </authorList>
    </citation>
    <scope>NUCLEOTIDE SEQUENCE [LARGE SCALE GENOMIC DNA]</scope>
</reference>
<name>A0A075AJY3_OPIVI</name>
<dbReference type="KEGG" id="ovi:T265_00051"/>